<accession>A0A1Y2G3P9</accession>
<dbReference type="EMBL" id="MCGR01000005">
    <property type="protein sequence ID" value="ORY89660.1"/>
    <property type="molecule type" value="Genomic_DNA"/>
</dbReference>
<dbReference type="Proteomes" id="UP000193467">
    <property type="component" value="Unassembled WGS sequence"/>
</dbReference>
<protein>
    <recommendedName>
        <fullName evidence="3">Protein CPL1-like domain-containing protein</fullName>
    </recommendedName>
</protein>
<feature type="compositionally biased region" description="Low complexity" evidence="1">
    <location>
        <begin position="208"/>
        <end position="223"/>
    </location>
</feature>
<feature type="domain" description="Protein CPL1-like" evidence="3">
    <location>
        <begin position="311"/>
        <end position="376"/>
    </location>
</feature>
<evidence type="ECO:0000256" key="2">
    <source>
        <dbReference type="SAM" id="SignalP"/>
    </source>
</evidence>
<dbReference type="AlphaFoldDB" id="A0A1Y2G3P9"/>
<dbReference type="InParanoid" id="A0A1Y2G3P9"/>
<dbReference type="OrthoDB" id="439917at2759"/>
<gene>
    <name evidence="4" type="ORF">BCR35DRAFT_300067</name>
</gene>
<evidence type="ECO:0000313" key="5">
    <source>
        <dbReference type="Proteomes" id="UP000193467"/>
    </source>
</evidence>
<name>A0A1Y2G3P9_9BASI</name>
<reference evidence="4 5" key="1">
    <citation type="submission" date="2016-07" db="EMBL/GenBank/DDBJ databases">
        <title>Pervasive Adenine N6-methylation of Active Genes in Fungi.</title>
        <authorList>
            <consortium name="DOE Joint Genome Institute"/>
            <person name="Mondo S.J."/>
            <person name="Dannebaum R.O."/>
            <person name="Kuo R.C."/>
            <person name="Labutti K."/>
            <person name="Haridas S."/>
            <person name="Kuo A."/>
            <person name="Salamov A."/>
            <person name="Ahrendt S.R."/>
            <person name="Lipzen A."/>
            <person name="Sullivan W."/>
            <person name="Andreopoulos W.B."/>
            <person name="Clum A."/>
            <person name="Lindquist E."/>
            <person name="Daum C."/>
            <person name="Ramamoorthy G.K."/>
            <person name="Gryganskyi A."/>
            <person name="Culley D."/>
            <person name="Magnuson J.K."/>
            <person name="James T.Y."/>
            <person name="O'Malley M.A."/>
            <person name="Stajich J.E."/>
            <person name="Spatafora J.W."/>
            <person name="Visel A."/>
            <person name="Grigoriev I.V."/>
        </authorList>
    </citation>
    <scope>NUCLEOTIDE SEQUENCE [LARGE SCALE GENOMIC DNA]</scope>
    <source>
        <strain evidence="4 5">62-1032</strain>
    </source>
</reference>
<organism evidence="4 5">
    <name type="scientific">Leucosporidium creatinivorum</name>
    <dbReference type="NCBI Taxonomy" id="106004"/>
    <lineage>
        <taxon>Eukaryota</taxon>
        <taxon>Fungi</taxon>
        <taxon>Dikarya</taxon>
        <taxon>Basidiomycota</taxon>
        <taxon>Pucciniomycotina</taxon>
        <taxon>Microbotryomycetes</taxon>
        <taxon>Leucosporidiales</taxon>
        <taxon>Leucosporidium</taxon>
    </lineage>
</organism>
<evidence type="ECO:0000256" key="1">
    <source>
        <dbReference type="SAM" id="MobiDB-lite"/>
    </source>
</evidence>
<feature type="chain" id="PRO_5012892347" description="Protein CPL1-like domain-containing protein" evidence="2">
    <location>
        <begin position="28"/>
        <end position="382"/>
    </location>
</feature>
<proteinExistence type="predicted"/>
<sequence length="382" mass="40597">MPSLPPPPKRLLALLTTFFIALSSVHAQSGRIKCMKGSQPNQAVCDQLQPATSRRAMRVPIDSECHQDAYSGDWFCGFAGAACTEHSQCDFSHCSSEDGEEGVCLSGGLGDSCEGAEGADDSLCAGNLGCSPLEGTGGAVCGGLGAECLYTGSYVPGDVPNHQACLSGHCDASTLTCARAPARPKVNLSPGALKKELLKQKKKKKAQSQRLKQQQQQQLENRQKQLQLEQQRLVAALHPPYAAEEDEEVTDERSEVDDEIQDVHHVLSVDDINIDDEEAPVEIAVPAGSACPRGFTLCPVARGLSSGRFDFGCFDTRTSVNMCGGCAGGPGAWNGMSKGQDCLAAPGVVSAACVESQCRVFSCSPNYEFDRATGTCRPQWYQ</sequence>
<dbReference type="InterPro" id="IPR048661">
    <property type="entry name" value="CPL1-like"/>
</dbReference>
<dbReference type="PANTHER" id="PTHR35192">
    <property type="entry name" value="PROTEIN, PUTATIVE-RELATED"/>
    <property type="match status" value="1"/>
</dbReference>
<dbReference type="InterPro" id="IPR038955">
    <property type="entry name" value="PriA/CPL1_fungi"/>
</dbReference>
<dbReference type="PANTHER" id="PTHR35192:SF2">
    <property type="entry name" value="APPLE DOMAIN-CONTAINING PROTEIN"/>
    <property type="match status" value="1"/>
</dbReference>
<evidence type="ECO:0000259" key="3">
    <source>
        <dbReference type="Pfam" id="PF21671"/>
    </source>
</evidence>
<feature type="region of interest" description="Disordered" evidence="1">
    <location>
        <begin position="204"/>
        <end position="223"/>
    </location>
</feature>
<feature type="signal peptide" evidence="2">
    <location>
        <begin position="1"/>
        <end position="27"/>
    </location>
</feature>
<comment type="caution">
    <text evidence="4">The sequence shown here is derived from an EMBL/GenBank/DDBJ whole genome shotgun (WGS) entry which is preliminary data.</text>
</comment>
<dbReference type="Pfam" id="PF21671">
    <property type="entry name" value="CPL1-like"/>
    <property type="match status" value="1"/>
</dbReference>
<evidence type="ECO:0000313" key="4">
    <source>
        <dbReference type="EMBL" id="ORY89660.1"/>
    </source>
</evidence>
<keyword evidence="5" id="KW-1185">Reference proteome</keyword>
<keyword evidence="2" id="KW-0732">Signal</keyword>